<dbReference type="OrthoDB" id="5197960at2"/>
<gene>
    <name evidence="2" type="ORF">CHL78_016500</name>
</gene>
<proteinExistence type="predicted"/>
<comment type="caution">
    <text evidence="2">The sequence shown here is derived from an EMBL/GenBank/DDBJ whole genome shotgun (WGS) entry which is preliminary data.</text>
</comment>
<dbReference type="EMBL" id="NOJY02000048">
    <property type="protein sequence ID" value="RDY25770.1"/>
    <property type="molecule type" value="Genomic_DNA"/>
</dbReference>
<accession>A0A371IZ70</accession>
<protein>
    <recommendedName>
        <fullName evidence="1">RiboL-PSP-HEPN domain-containing protein</fullName>
    </recommendedName>
</protein>
<feature type="domain" description="RiboL-PSP-HEPN" evidence="1">
    <location>
        <begin position="62"/>
        <end position="250"/>
    </location>
</feature>
<name>A0A371IZ70_9FIRM</name>
<evidence type="ECO:0000313" key="3">
    <source>
        <dbReference type="Proteomes" id="UP000215694"/>
    </source>
</evidence>
<dbReference type="Pfam" id="PF18735">
    <property type="entry name" value="HEPN_RiboL-PSP"/>
    <property type="match status" value="1"/>
</dbReference>
<keyword evidence="3" id="KW-1185">Reference proteome</keyword>
<dbReference type="AlphaFoldDB" id="A0A371IZ70"/>
<dbReference type="InterPro" id="IPR041519">
    <property type="entry name" value="HEPN_RiboL-PSP"/>
</dbReference>
<reference evidence="2 3" key="1">
    <citation type="journal article" date="2017" name="Genome Announc.">
        <title>Draft Genome Sequence of Romboutsia weinsteinii sp. nov. Strain CCRI-19649(T) Isolated from Surface Water.</title>
        <authorList>
            <person name="Maheux A.F."/>
            <person name="Boudreau D.K."/>
            <person name="Berube E."/>
            <person name="Boissinot M."/>
            <person name="Cantin P."/>
            <person name="Raymond F."/>
            <person name="Corbeil J."/>
            <person name="Omar R.F."/>
            <person name="Bergeron M.G."/>
        </authorList>
    </citation>
    <scope>NUCLEOTIDE SEQUENCE [LARGE SCALE GENOMIC DNA]</scope>
    <source>
        <strain evidence="2 3">CCRI-19649</strain>
    </source>
</reference>
<sequence>MDELLVEFINDLNHIKGIIDLKDTVEEISSIKIENDFDTEKYCKFVELQKISLESKLGSRMIPGIIIPYLGGRFENFVKNIFEDLSLTIASNVDEYKSLPRDMRENLISYTAEVISRPRKYGHGEGGVESFIKTLSMNVNENDLSSINTSCLSITYENMRPEVLKSLFERIGMKEVWKGISEQFELKSFLGQTESHEVKKLAEKHLREFMDKRNMIAHPSNDLTWPDSKEIIFYINFLESLSKSLVIACKTYSINYIKKEEYSPS</sequence>
<dbReference type="Proteomes" id="UP000215694">
    <property type="component" value="Unassembled WGS sequence"/>
</dbReference>
<evidence type="ECO:0000259" key="1">
    <source>
        <dbReference type="Pfam" id="PF18735"/>
    </source>
</evidence>
<dbReference type="RefSeq" id="WP_094369347.1">
    <property type="nucleotide sequence ID" value="NZ_NOJY02000048.1"/>
</dbReference>
<organism evidence="2 3">
    <name type="scientific">Romboutsia weinsteinii</name>
    <dbReference type="NCBI Taxonomy" id="2020949"/>
    <lineage>
        <taxon>Bacteria</taxon>
        <taxon>Bacillati</taxon>
        <taxon>Bacillota</taxon>
        <taxon>Clostridia</taxon>
        <taxon>Peptostreptococcales</taxon>
        <taxon>Peptostreptococcaceae</taxon>
        <taxon>Romboutsia</taxon>
    </lineage>
</organism>
<evidence type="ECO:0000313" key="2">
    <source>
        <dbReference type="EMBL" id="RDY25770.1"/>
    </source>
</evidence>